<evidence type="ECO:0000313" key="2">
    <source>
        <dbReference type="EMBL" id="MFD2200921.1"/>
    </source>
</evidence>
<organism evidence="2 3">
    <name type="scientific">Shivajiella indica</name>
    <dbReference type="NCBI Taxonomy" id="872115"/>
    <lineage>
        <taxon>Bacteria</taxon>
        <taxon>Pseudomonadati</taxon>
        <taxon>Bacteroidota</taxon>
        <taxon>Cytophagia</taxon>
        <taxon>Cytophagales</taxon>
        <taxon>Cyclobacteriaceae</taxon>
        <taxon>Shivajiella</taxon>
    </lineage>
</organism>
<accession>A0ABW5B694</accession>
<dbReference type="SUPFAM" id="SSF56601">
    <property type="entry name" value="beta-lactamase/transpeptidase-like"/>
    <property type="match status" value="1"/>
</dbReference>
<dbReference type="RefSeq" id="WP_380800801.1">
    <property type="nucleotide sequence ID" value="NZ_JBHUIV010000010.1"/>
</dbReference>
<comment type="caution">
    <text evidence="2">The sequence shown here is derived from an EMBL/GenBank/DDBJ whole genome shotgun (WGS) entry which is preliminary data.</text>
</comment>
<name>A0ABW5B694_9BACT</name>
<gene>
    <name evidence="2" type="ORF">ACFSKV_05035</name>
</gene>
<dbReference type="InterPro" id="IPR012338">
    <property type="entry name" value="Beta-lactam/transpept-like"/>
</dbReference>
<proteinExistence type="predicted"/>
<dbReference type="EMBL" id="JBHUIV010000010">
    <property type="protein sequence ID" value="MFD2200921.1"/>
    <property type="molecule type" value="Genomic_DNA"/>
</dbReference>
<evidence type="ECO:0000259" key="1">
    <source>
        <dbReference type="Pfam" id="PF00144"/>
    </source>
</evidence>
<evidence type="ECO:0000313" key="3">
    <source>
        <dbReference type="Proteomes" id="UP001597414"/>
    </source>
</evidence>
<sequence length="360" mass="40306">MKKLIIIAILFQTINLFGQEKNFQTKANDLIQSAINDNQTIGIVAGFCINKEIKWQQGAGYCDLKNKIAFDTLTKTRIASISKPMTAIAILQLYEKGKLNLDEPIQTYLPAFPKKKEGDITIRQLLQHSSGIDGYKNNKEQENETNYANLEDAVSIFKDRILIATPGESFNYTTYGYVVLGLIIEKVSGMSYESYLQTNIWDKAKMTNTGIEYFNKEIPNKSMIYHKDSNGRIKEAKQTNLSDRIPGGGFYSTVTDMLKFGDAILNNTLLKESTFKMMTENPLLKTKGNGYGLGWYLYGENPKYGNVYGHNGTQTGASTFLMLLPKEKTTIVVMSNTSGAMQIVSDITIKLFDIAAEAKD</sequence>
<dbReference type="InterPro" id="IPR001466">
    <property type="entry name" value="Beta-lactam-related"/>
</dbReference>
<protein>
    <submittedName>
        <fullName evidence="2">Serine hydrolase domain-containing protein</fullName>
        <ecNumber evidence="2">3.-.-.-</ecNumber>
    </submittedName>
</protein>
<feature type="domain" description="Beta-lactamase-related" evidence="1">
    <location>
        <begin position="28"/>
        <end position="340"/>
    </location>
</feature>
<dbReference type="Gene3D" id="3.40.710.10">
    <property type="entry name" value="DD-peptidase/beta-lactamase superfamily"/>
    <property type="match status" value="1"/>
</dbReference>
<dbReference type="PANTHER" id="PTHR46825">
    <property type="entry name" value="D-ALANYL-D-ALANINE-CARBOXYPEPTIDASE/ENDOPEPTIDASE AMPH"/>
    <property type="match status" value="1"/>
</dbReference>
<dbReference type="InterPro" id="IPR050491">
    <property type="entry name" value="AmpC-like"/>
</dbReference>
<reference evidence="3" key="1">
    <citation type="journal article" date="2019" name="Int. J. Syst. Evol. Microbiol.">
        <title>The Global Catalogue of Microorganisms (GCM) 10K type strain sequencing project: providing services to taxonomists for standard genome sequencing and annotation.</title>
        <authorList>
            <consortium name="The Broad Institute Genomics Platform"/>
            <consortium name="The Broad Institute Genome Sequencing Center for Infectious Disease"/>
            <person name="Wu L."/>
            <person name="Ma J."/>
        </authorList>
    </citation>
    <scope>NUCLEOTIDE SEQUENCE [LARGE SCALE GENOMIC DNA]</scope>
    <source>
        <strain evidence="3">KCTC 19812</strain>
    </source>
</reference>
<dbReference type="PANTHER" id="PTHR46825:SF9">
    <property type="entry name" value="BETA-LACTAMASE-RELATED DOMAIN-CONTAINING PROTEIN"/>
    <property type="match status" value="1"/>
</dbReference>
<dbReference type="EC" id="3.-.-.-" evidence="2"/>
<dbReference type="GO" id="GO:0016787">
    <property type="term" value="F:hydrolase activity"/>
    <property type="evidence" value="ECO:0007669"/>
    <property type="project" value="UniProtKB-KW"/>
</dbReference>
<dbReference type="Pfam" id="PF00144">
    <property type="entry name" value="Beta-lactamase"/>
    <property type="match status" value="1"/>
</dbReference>
<dbReference type="Proteomes" id="UP001597414">
    <property type="component" value="Unassembled WGS sequence"/>
</dbReference>
<keyword evidence="2" id="KW-0378">Hydrolase</keyword>
<keyword evidence="3" id="KW-1185">Reference proteome</keyword>